<dbReference type="InterPro" id="IPR007658">
    <property type="entry name" value="DUF594"/>
</dbReference>
<reference evidence="3" key="1">
    <citation type="submission" date="2015-06" db="UniProtKB">
        <authorList>
            <consortium name="EnsemblPlants"/>
        </authorList>
    </citation>
    <scope>IDENTIFICATION</scope>
</reference>
<dbReference type="Pfam" id="PF04578">
    <property type="entry name" value="DUF594"/>
    <property type="match status" value="1"/>
</dbReference>
<feature type="transmembrane region" description="Helical" evidence="2">
    <location>
        <begin position="366"/>
        <end position="393"/>
    </location>
</feature>
<proteinExistence type="predicted"/>
<accession>M8BI14</accession>
<organism evidence="3">
    <name type="scientific">Aegilops tauschii</name>
    <name type="common">Tausch's goatgrass</name>
    <name type="synonym">Aegilops squarrosa</name>
    <dbReference type="NCBI Taxonomy" id="37682"/>
    <lineage>
        <taxon>Eukaryota</taxon>
        <taxon>Viridiplantae</taxon>
        <taxon>Streptophyta</taxon>
        <taxon>Embryophyta</taxon>
        <taxon>Tracheophyta</taxon>
        <taxon>Spermatophyta</taxon>
        <taxon>Magnoliopsida</taxon>
        <taxon>Liliopsida</taxon>
        <taxon>Poales</taxon>
        <taxon>Poaceae</taxon>
        <taxon>BOP clade</taxon>
        <taxon>Pooideae</taxon>
        <taxon>Triticodae</taxon>
        <taxon>Triticeae</taxon>
        <taxon>Triticinae</taxon>
        <taxon>Aegilops</taxon>
    </lineage>
</organism>
<dbReference type="Pfam" id="PF13968">
    <property type="entry name" value="DUF4220"/>
    <property type="match status" value="1"/>
</dbReference>
<feature type="compositionally biased region" description="Acidic residues" evidence="1">
    <location>
        <begin position="675"/>
        <end position="685"/>
    </location>
</feature>
<dbReference type="AlphaFoldDB" id="M8BI14"/>
<dbReference type="EnsemblPlants" id="EMT21388">
    <property type="protein sequence ID" value="EMT21388"/>
    <property type="gene ID" value="F775_12923"/>
</dbReference>
<evidence type="ECO:0000256" key="2">
    <source>
        <dbReference type="SAM" id="Phobius"/>
    </source>
</evidence>
<evidence type="ECO:0000256" key="1">
    <source>
        <dbReference type="SAM" id="MobiDB-lite"/>
    </source>
</evidence>
<feature type="compositionally biased region" description="Low complexity" evidence="1">
    <location>
        <begin position="103"/>
        <end position="116"/>
    </location>
</feature>
<dbReference type="InterPro" id="IPR025315">
    <property type="entry name" value="DUF4220"/>
</dbReference>
<protein>
    <submittedName>
        <fullName evidence="3">Uncharacterized protein</fullName>
    </submittedName>
</protein>
<feature type="transmembrane region" description="Helical" evidence="2">
    <location>
        <begin position="413"/>
        <end position="435"/>
    </location>
</feature>
<feature type="region of interest" description="Disordered" evidence="1">
    <location>
        <begin position="81"/>
        <end position="120"/>
    </location>
</feature>
<dbReference type="PANTHER" id="PTHR31325">
    <property type="entry name" value="OS01G0798800 PROTEIN-RELATED"/>
    <property type="match status" value="1"/>
</dbReference>
<sequence length="795" mass="89824">MRVLRNVEDVGGENLTGKLRVGRAKAVANSRDGDLVRMPSLPMSSVVEASPHQTFMMGGGHRRMGTERYERRRIDICHIDQNKRRINENDEDPQPLRPPQNSTTLQALQTAAHQATPSRRIATPTTLLPGQVLGFPPVVSKPSWTDKRLLAATVLVFLSGSFKYAVRTCCLYIARPAQIRGASMRILSDTLTMLKDATEDVGHAPTLLRTQRDLLRFWNAKFDLMLDTLTMLKDATEDVGHAPTLLRTQRDLLRFWNAKFDLMLGKSDKRGFLLEKEIYQDAKEIMSVDAPPNNKESVLLRDDLPNMLEKFQSTSCLHQPYDYVGRNLVKCYERFYTKMPLLRFFHTVGAELILTVYCSNLGIGKFIIFSTIMIIWLIVILLQNFPIPIALVLFTMAEKGNQIHNRADVTVSYILLIGAIILDVSSASMSILSFVGSNICRGRIKIMVLSVANYIQPTCCKRQWSEELAQYSMVKRYATGDARGMPYVRQWIGKRLIACGVELLDPSMTHTHVTEDLKGFVLNKLVQFGIKKQYNFADFRGQLALQEWRKNGPGTEALYYSINEVKDFPTSILIWHIATDICYYSGSSCTANTECDRSKKKKKLSRELSNYILYLVFKCGVMLTSSSELGHNKVYVEMKNVLRLQQPQMVNPREEAIMKVFEGVEDKQPHSTVNEEQEQPVDTDDTTSGQIKKLLESMADAIYFPILPHATKVAKELMGINDEGERWDLITAVWSDMLYYIAPRCGCTFHYQHLSTGGEFITHVLHLMHSLGPFLPGPGNSAPVQSSTLGVEVIG</sequence>
<feature type="region of interest" description="Disordered" evidence="1">
    <location>
        <begin position="666"/>
        <end position="687"/>
    </location>
</feature>
<keyword evidence="2" id="KW-0472">Membrane</keyword>
<keyword evidence="2" id="KW-1133">Transmembrane helix</keyword>
<keyword evidence="2" id="KW-0812">Transmembrane</keyword>
<evidence type="ECO:0000313" key="3">
    <source>
        <dbReference type="EnsemblPlants" id="EMT21388"/>
    </source>
</evidence>
<name>M8BI14_AEGTA</name>